<feature type="domain" description="SH3" evidence="7">
    <location>
        <begin position="320"/>
        <end position="381"/>
    </location>
</feature>
<gene>
    <name evidence="9" type="ORF">M0811_07484</name>
</gene>
<accession>A0A9Q0RD12</accession>
<dbReference type="OrthoDB" id="346907at2759"/>
<dbReference type="InterPro" id="IPR036028">
    <property type="entry name" value="SH3-like_dom_sf"/>
</dbReference>
<dbReference type="InterPro" id="IPR017441">
    <property type="entry name" value="Protein_kinase_ATP_BS"/>
</dbReference>
<keyword evidence="2 5" id="KW-0547">Nucleotide-binding</keyword>
<evidence type="ECO:0000256" key="1">
    <source>
        <dbReference type="ARBA" id="ARBA00022443"/>
    </source>
</evidence>
<dbReference type="SMART" id="SM00326">
    <property type="entry name" value="SH3"/>
    <property type="match status" value="2"/>
</dbReference>
<keyword evidence="3 5" id="KW-0067">ATP-binding</keyword>
<evidence type="ECO:0000256" key="6">
    <source>
        <dbReference type="SAM" id="MobiDB-lite"/>
    </source>
</evidence>
<keyword evidence="9" id="KW-0808">Transferase</keyword>
<dbReference type="PROSITE" id="PS00107">
    <property type="entry name" value="PROTEIN_KINASE_ATP"/>
    <property type="match status" value="1"/>
</dbReference>
<evidence type="ECO:0000259" key="7">
    <source>
        <dbReference type="PROSITE" id="PS50002"/>
    </source>
</evidence>
<dbReference type="Pfam" id="PF00069">
    <property type="entry name" value="Pkinase"/>
    <property type="match status" value="1"/>
</dbReference>
<sequence>MQKNYYNNNNKKKKKKKKKKNKFPSGENFQTTKLIGKGGFGKVYLGQTKEIEQTCAIKEIDLTTTFDKRRKMIRELEIMKIIQHENCANLMFIEPEDYQNADLIYIVMEYCDLGDLSEYLELKKIKKEKISIQEIKEIFGQIVLGLKYLYEKGIVHRDLKPQNILLQSNDDSTFGYRIKLADFGFAREIPENNLGQEANMVSLLGTPLYMAPEILCLKPYSSKVDLWSLGAILYEIVTGNPPFQAIAFTDLRKQYKKLSKKSLPTDFLEFIPKECNDLVERLLTVDPKLRMTREELYKHPFIFEKLKELYQKSIDLTKTENAIIGITKEDFESKENDKLSFKKGEIIEIIKINKDKGICEGKLKEKEEGIIELKLIDLFEEIEDIFSMIESIIKDINNKNNRINQIKKFQKRIIGIVSNNYKSNKISLSKGDLVKIIKINEENESCEIEFGNQKEEIPFSFFNFYEKIGDENQDENQDENSKKIIGIAKVDSQNNSQDDFLSFSKGDEVEITEINGKMGIGKLNGKTGEIFIDDFDIKKN</sequence>
<protein>
    <submittedName>
        <fullName evidence="9">Serine/threonine-protein kinase ulk3</fullName>
    </submittedName>
</protein>
<dbReference type="GO" id="GO:0005524">
    <property type="term" value="F:ATP binding"/>
    <property type="evidence" value="ECO:0007669"/>
    <property type="project" value="UniProtKB-UniRule"/>
</dbReference>
<evidence type="ECO:0000256" key="2">
    <source>
        <dbReference type="ARBA" id="ARBA00022741"/>
    </source>
</evidence>
<dbReference type="Gene3D" id="1.10.510.10">
    <property type="entry name" value="Transferase(Phosphotransferase) domain 1"/>
    <property type="match status" value="1"/>
</dbReference>
<dbReference type="InterPro" id="IPR001452">
    <property type="entry name" value="SH3_domain"/>
</dbReference>
<comment type="caution">
    <text evidence="9">The sequence shown here is derived from an EMBL/GenBank/DDBJ whole genome shotgun (WGS) entry which is preliminary data.</text>
</comment>
<dbReference type="SUPFAM" id="SSF56112">
    <property type="entry name" value="Protein kinase-like (PK-like)"/>
    <property type="match status" value="1"/>
</dbReference>
<dbReference type="PANTHER" id="PTHR24348">
    <property type="entry name" value="SERINE/THREONINE-PROTEIN KINASE UNC-51-RELATED"/>
    <property type="match status" value="1"/>
</dbReference>
<feature type="domain" description="Protein kinase" evidence="8">
    <location>
        <begin position="29"/>
        <end position="302"/>
    </location>
</feature>
<dbReference type="PROSITE" id="PS00108">
    <property type="entry name" value="PROTEIN_KINASE_ST"/>
    <property type="match status" value="1"/>
</dbReference>
<dbReference type="InterPro" id="IPR011009">
    <property type="entry name" value="Kinase-like_dom_sf"/>
</dbReference>
<feature type="compositionally biased region" description="Basic residues" evidence="6">
    <location>
        <begin position="10"/>
        <end position="22"/>
    </location>
</feature>
<dbReference type="Gene3D" id="2.30.30.40">
    <property type="entry name" value="SH3 Domains"/>
    <property type="match status" value="1"/>
</dbReference>
<name>A0A9Q0RD12_ANAIG</name>
<dbReference type="GO" id="GO:0005737">
    <property type="term" value="C:cytoplasm"/>
    <property type="evidence" value="ECO:0007669"/>
    <property type="project" value="TreeGrafter"/>
</dbReference>
<dbReference type="InterPro" id="IPR000719">
    <property type="entry name" value="Prot_kinase_dom"/>
</dbReference>
<keyword evidence="9" id="KW-0418">Kinase</keyword>
<dbReference type="GO" id="GO:0010506">
    <property type="term" value="P:regulation of autophagy"/>
    <property type="evidence" value="ECO:0007669"/>
    <property type="project" value="InterPro"/>
</dbReference>
<evidence type="ECO:0000256" key="5">
    <source>
        <dbReference type="PROSITE-ProRule" id="PRU10141"/>
    </source>
</evidence>
<proteinExistence type="predicted"/>
<dbReference type="PROSITE" id="PS50011">
    <property type="entry name" value="PROTEIN_KINASE_DOM"/>
    <property type="match status" value="1"/>
</dbReference>
<feature type="binding site" evidence="5">
    <location>
        <position position="58"/>
    </location>
    <ligand>
        <name>ATP</name>
        <dbReference type="ChEBI" id="CHEBI:30616"/>
    </ligand>
</feature>
<dbReference type="EMBL" id="JAPDFW010000066">
    <property type="protein sequence ID" value="KAJ5075133.1"/>
    <property type="molecule type" value="Genomic_DNA"/>
</dbReference>
<feature type="region of interest" description="Disordered" evidence="6">
    <location>
        <begin position="1"/>
        <end position="30"/>
    </location>
</feature>
<keyword evidence="1 4" id="KW-0728">SH3 domain</keyword>
<evidence type="ECO:0000256" key="3">
    <source>
        <dbReference type="ARBA" id="ARBA00022840"/>
    </source>
</evidence>
<evidence type="ECO:0000259" key="8">
    <source>
        <dbReference type="PROSITE" id="PS50011"/>
    </source>
</evidence>
<dbReference type="InterPro" id="IPR045269">
    <property type="entry name" value="Atg1-like"/>
</dbReference>
<dbReference type="PROSITE" id="PS50002">
    <property type="entry name" value="SH3"/>
    <property type="match status" value="1"/>
</dbReference>
<evidence type="ECO:0000313" key="10">
    <source>
        <dbReference type="Proteomes" id="UP001149090"/>
    </source>
</evidence>
<dbReference type="AlphaFoldDB" id="A0A9Q0RD12"/>
<keyword evidence="10" id="KW-1185">Reference proteome</keyword>
<evidence type="ECO:0000256" key="4">
    <source>
        <dbReference type="PROSITE-ProRule" id="PRU00192"/>
    </source>
</evidence>
<dbReference type="SUPFAM" id="SSF50044">
    <property type="entry name" value="SH3-domain"/>
    <property type="match status" value="1"/>
</dbReference>
<dbReference type="GO" id="GO:0004674">
    <property type="term" value="F:protein serine/threonine kinase activity"/>
    <property type="evidence" value="ECO:0007669"/>
    <property type="project" value="InterPro"/>
</dbReference>
<dbReference type="SMART" id="SM00220">
    <property type="entry name" value="S_TKc"/>
    <property type="match status" value="1"/>
</dbReference>
<reference evidence="9" key="1">
    <citation type="submission" date="2022-10" db="EMBL/GenBank/DDBJ databases">
        <title>Novel sulphate-reducing endosymbionts in the free-living metamonad Anaeramoeba.</title>
        <authorList>
            <person name="Jerlstrom-Hultqvist J."/>
            <person name="Cepicka I."/>
            <person name="Gallot-Lavallee L."/>
            <person name="Salas-Leiva D."/>
            <person name="Curtis B.A."/>
            <person name="Zahonova K."/>
            <person name="Pipaliya S."/>
            <person name="Dacks J."/>
            <person name="Roger A.J."/>
        </authorList>
    </citation>
    <scope>NUCLEOTIDE SEQUENCE</scope>
    <source>
        <strain evidence="9">BMAN</strain>
    </source>
</reference>
<dbReference type="PANTHER" id="PTHR24348:SF68">
    <property type="entry name" value="SERINE_THREONINE-PROTEIN KINASE ATG1C"/>
    <property type="match status" value="1"/>
</dbReference>
<dbReference type="InterPro" id="IPR008271">
    <property type="entry name" value="Ser/Thr_kinase_AS"/>
</dbReference>
<dbReference type="Pfam" id="PF00018">
    <property type="entry name" value="SH3_1"/>
    <property type="match status" value="1"/>
</dbReference>
<dbReference type="Proteomes" id="UP001149090">
    <property type="component" value="Unassembled WGS sequence"/>
</dbReference>
<evidence type="ECO:0000313" key="9">
    <source>
        <dbReference type="EMBL" id="KAJ5075133.1"/>
    </source>
</evidence>
<organism evidence="9 10">
    <name type="scientific">Anaeramoeba ignava</name>
    <name type="common">Anaerobic marine amoeba</name>
    <dbReference type="NCBI Taxonomy" id="1746090"/>
    <lineage>
        <taxon>Eukaryota</taxon>
        <taxon>Metamonada</taxon>
        <taxon>Anaeramoebidae</taxon>
        <taxon>Anaeramoeba</taxon>
    </lineage>
</organism>